<evidence type="ECO:0000256" key="4">
    <source>
        <dbReference type="ARBA" id="ARBA00022679"/>
    </source>
</evidence>
<dbReference type="PRINTS" id="PR00344">
    <property type="entry name" value="BCTRLSENSOR"/>
</dbReference>
<dbReference type="Pfam" id="PF02518">
    <property type="entry name" value="HATPase_c"/>
    <property type="match status" value="1"/>
</dbReference>
<dbReference type="Gene3D" id="3.30.450.20">
    <property type="entry name" value="PAS domain"/>
    <property type="match status" value="1"/>
</dbReference>
<dbReference type="EMBL" id="BMOY01000044">
    <property type="protein sequence ID" value="GGJ12301.1"/>
    <property type="molecule type" value="Genomic_DNA"/>
</dbReference>
<dbReference type="GO" id="GO:0000155">
    <property type="term" value="F:phosphorelay sensor kinase activity"/>
    <property type="evidence" value="ECO:0007669"/>
    <property type="project" value="InterPro"/>
</dbReference>
<dbReference type="SMART" id="SM00091">
    <property type="entry name" value="PAS"/>
    <property type="match status" value="1"/>
</dbReference>
<dbReference type="SUPFAM" id="SSF55874">
    <property type="entry name" value="ATPase domain of HSP90 chaperone/DNA topoisomerase II/histidine kinase"/>
    <property type="match status" value="1"/>
</dbReference>
<dbReference type="SMART" id="SM00086">
    <property type="entry name" value="PAC"/>
    <property type="match status" value="1"/>
</dbReference>
<evidence type="ECO:0000256" key="2">
    <source>
        <dbReference type="ARBA" id="ARBA00012438"/>
    </source>
</evidence>
<gene>
    <name evidence="12" type="ORF">GCM10010885_22090</name>
</gene>
<organism evidence="12 13">
    <name type="scientific">Alicyclobacillus cellulosilyticus</name>
    <dbReference type="NCBI Taxonomy" id="1003997"/>
    <lineage>
        <taxon>Bacteria</taxon>
        <taxon>Bacillati</taxon>
        <taxon>Bacillota</taxon>
        <taxon>Bacilli</taxon>
        <taxon>Bacillales</taxon>
        <taxon>Alicyclobacillaceae</taxon>
        <taxon>Alicyclobacillus</taxon>
    </lineage>
</organism>
<evidence type="ECO:0000313" key="13">
    <source>
        <dbReference type="Proteomes" id="UP000637695"/>
    </source>
</evidence>
<dbReference type="Pfam" id="PF13426">
    <property type="entry name" value="PAS_9"/>
    <property type="match status" value="1"/>
</dbReference>
<evidence type="ECO:0000256" key="8">
    <source>
        <dbReference type="ARBA" id="ARBA00023012"/>
    </source>
</evidence>
<dbReference type="PROSITE" id="PS50109">
    <property type="entry name" value="HIS_KIN"/>
    <property type="match status" value="1"/>
</dbReference>
<dbReference type="InterPro" id="IPR000700">
    <property type="entry name" value="PAS-assoc_C"/>
</dbReference>
<sequence length="363" mass="40963">MLNEALNNLQTALDALVTINRALDESLIVAITDRRGRITFANQKFCELSKYSKEELLGQTHRIINSGYHPKEFFREMWRTIASGKIWRGEIRNRAKDGTYYWVDTTIVPCLDKRGKPYQYVSFRIDITERKRAEEQLRRLDKVEAVAQLASSIAHEIRNPLAAIKMAVQGLQMDLPERRHQDVLAMILSELDRIDNIAEQFMHLAKRRESQFQVADIRPMCELTVRLMSITARKSGVRVSLSVRGDIPPVRCDVAQLQQVLINLLKNAIEAMPDGGDVEVELLEESGRVVLRVIDHGIGIPEDELPRLGEPFHTTKPHGTGLGLSISHKIIHDHGGTLHLTSRLGEGTVAEVRLPAAPAVRTD</sequence>
<comment type="catalytic activity">
    <reaction evidence="1">
        <text>ATP + protein L-histidine = ADP + protein N-phospho-L-histidine.</text>
        <dbReference type="EC" id="2.7.13.3"/>
    </reaction>
</comment>
<dbReference type="PANTHER" id="PTHR43065">
    <property type="entry name" value="SENSOR HISTIDINE KINASE"/>
    <property type="match status" value="1"/>
</dbReference>
<keyword evidence="7" id="KW-0067">ATP-binding</keyword>
<dbReference type="InterPro" id="IPR003661">
    <property type="entry name" value="HisK_dim/P_dom"/>
</dbReference>
<dbReference type="SMART" id="SM00388">
    <property type="entry name" value="HisKA"/>
    <property type="match status" value="1"/>
</dbReference>
<dbReference type="EC" id="2.7.13.3" evidence="2"/>
<evidence type="ECO:0000259" key="11">
    <source>
        <dbReference type="PROSITE" id="PS50113"/>
    </source>
</evidence>
<evidence type="ECO:0000256" key="1">
    <source>
        <dbReference type="ARBA" id="ARBA00000085"/>
    </source>
</evidence>
<evidence type="ECO:0000256" key="6">
    <source>
        <dbReference type="ARBA" id="ARBA00022777"/>
    </source>
</evidence>
<reference evidence="12" key="1">
    <citation type="journal article" date="2014" name="Int. J. Syst. Evol. Microbiol.">
        <title>Complete genome sequence of Corynebacterium casei LMG S-19264T (=DSM 44701T), isolated from a smear-ripened cheese.</title>
        <authorList>
            <consortium name="US DOE Joint Genome Institute (JGI-PGF)"/>
            <person name="Walter F."/>
            <person name="Albersmeier A."/>
            <person name="Kalinowski J."/>
            <person name="Ruckert C."/>
        </authorList>
    </citation>
    <scope>NUCLEOTIDE SEQUENCE</scope>
    <source>
        <strain evidence="12">JCM 18487</strain>
    </source>
</reference>
<keyword evidence="8" id="KW-0902">Two-component regulatory system</keyword>
<dbReference type="Pfam" id="PF00512">
    <property type="entry name" value="HisKA"/>
    <property type="match status" value="1"/>
</dbReference>
<dbReference type="CDD" id="cd00130">
    <property type="entry name" value="PAS"/>
    <property type="match status" value="1"/>
</dbReference>
<dbReference type="Gene3D" id="1.10.287.130">
    <property type="match status" value="1"/>
</dbReference>
<keyword evidence="4" id="KW-0808">Transferase</keyword>
<name>A0A917NP39_9BACL</name>
<dbReference type="InterPro" id="IPR035965">
    <property type="entry name" value="PAS-like_dom_sf"/>
</dbReference>
<evidence type="ECO:0000259" key="9">
    <source>
        <dbReference type="PROSITE" id="PS50109"/>
    </source>
</evidence>
<feature type="domain" description="PAS" evidence="10">
    <location>
        <begin position="29"/>
        <end position="72"/>
    </location>
</feature>
<dbReference type="GO" id="GO:0005524">
    <property type="term" value="F:ATP binding"/>
    <property type="evidence" value="ECO:0007669"/>
    <property type="project" value="UniProtKB-KW"/>
</dbReference>
<feature type="domain" description="Histidine kinase" evidence="9">
    <location>
        <begin position="152"/>
        <end position="358"/>
    </location>
</feature>
<proteinExistence type="predicted"/>
<dbReference type="RefSeq" id="WP_229776844.1">
    <property type="nucleotide sequence ID" value="NZ_BMOY01000044.1"/>
</dbReference>
<dbReference type="AlphaFoldDB" id="A0A917NP39"/>
<dbReference type="InterPro" id="IPR000014">
    <property type="entry name" value="PAS"/>
</dbReference>
<dbReference type="PROSITE" id="PS50113">
    <property type="entry name" value="PAC"/>
    <property type="match status" value="1"/>
</dbReference>
<dbReference type="PANTHER" id="PTHR43065:SF10">
    <property type="entry name" value="PEROXIDE STRESS-ACTIVATED HISTIDINE KINASE MAK3"/>
    <property type="match status" value="1"/>
</dbReference>
<dbReference type="InterPro" id="IPR005467">
    <property type="entry name" value="His_kinase_dom"/>
</dbReference>
<dbReference type="InterPro" id="IPR001610">
    <property type="entry name" value="PAC"/>
</dbReference>
<dbReference type="CDD" id="cd00075">
    <property type="entry name" value="HATPase"/>
    <property type="match status" value="1"/>
</dbReference>
<dbReference type="SUPFAM" id="SSF55785">
    <property type="entry name" value="PYP-like sensor domain (PAS domain)"/>
    <property type="match status" value="1"/>
</dbReference>
<comment type="caution">
    <text evidence="12">The sequence shown here is derived from an EMBL/GenBank/DDBJ whole genome shotgun (WGS) entry which is preliminary data.</text>
</comment>
<dbReference type="InterPro" id="IPR036890">
    <property type="entry name" value="HATPase_C_sf"/>
</dbReference>
<dbReference type="InterPro" id="IPR004358">
    <property type="entry name" value="Sig_transdc_His_kin-like_C"/>
</dbReference>
<dbReference type="NCBIfam" id="TIGR00229">
    <property type="entry name" value="sensory_box"/>
    <property type="match status" value="1"/>
</dbReference>
<keyword evidence="13" id="KW-1185">Reference proteome</keyword>
<reference evidence="12" key="2">
    <citation type="submission" date="2020-09" db="EMBL/GenBank/DDBJ databases">
        <authorList>
            <person name="Sun Q."/>
            <person name="Ohkuma M."/>
        </authorList>
    </citation>
    <scope>NUCLEOTIDE SEQUENCE</scope>
    <source>
        <strain evidence="12">JCM 18487</strain>
    </source>
</reference>
<evidence type="ECO:0000259" key="10">
    <source>
        <dbReference type="PROSITE" id="PS50112"/>
    </source>
</evidence>
<keyword evidence="3" id="KW-0597">Phosphoprotein</keyword>
<dbReference type="PROSITE" id="PS50112">
    <property type="entry name" value="PAS"/>
    <property type="match status" value="1"/>
</dbReference>
<dbReference type="InterPro" id="IPR036097">
    <property type="entry name" value="HisK_dim/P_sf"/>
</dbReference>
<keyword evidence="6" id="KW-0418">Kinase</keyword>
<dbReference type="SUPFAM" id="SSF47384">
    <property type="entry name" value="Homodimeric domain of signal transducing histidine kinase"/>
    <property type="match status" value="1"/>
</dbReference>
<evidence type="ECO:0000313" key="12">
    <source>
        <dbReference type="EMBL" id="GGJ12301.1"/>
    </source>
</evidence>
<dbReference type="InterPro" id="IPR003594">
    <property type="entry name" value="HATPase_dom"/>
</dbReference>
<protein>
    <recommendedName>
        <fullName evidence="2">histidine kinase</fullName>
        <ecNumber evidence="2">2.7.13.3</ecNumber>
    </recommendedName>
</protein>
<evidence type="ECO:0000256" key="7">
    <source>
        <dbReference type="ARBA" id="ARBA00022840"/>
    </source>
</evidence>
<keyword evidence="5" id="KW-0547">Nucleotide-binding</keyword>
<dbReference type="CDD" id="cd00082">
    <property type="entry name" value="HisKA"/>
    <property type="match status" value="1"/>
</dbReference>
<accession>A0A917NP39</accession>
<dbReference type="Gene3D" id="3.30.565.10">
    <property type="entry name" value="Histidine kinase-like ATPase, C-terminal domain"/>
    <property type="match status" value="1"/>
</dbReference>
<dbReference type="SMART" id="SM00387">
    <property type="entry name" value="HATPase_c"/>
    <property type="match status" value="1"/>
</dbReference>
<evidence type="ECO:0000256" key="3">
    <source>
        <dbReference type="ARBA" id="ARBA00022553"/>
    </source>
</evidence>
<evidence type="ECO:0000256" key="5">
    <source>
        <dbReference type="ARBA" id="ARBA00022741"/>
    </source>
</evidence>
<dbReference type="Proteomes" id="UP000637695">
    <property type="component" value="Unassembled WGS sequence"/>
</dbReference>
<feature type="domain" description="PAC" evidence="11">
    <location>
        <begin position="87"/>
        <end position="139"/>
    </location>
</feature>